<dbReference type="Pfam" id="PF26594">
    <property type="entry name" value="KH_NusA_2nd"/>
    <property type="match status" value="1"/>
</dbReference>
<dbReference type="PANTHER" id="PTHR22648">
    <property type="entry name" value="TRANSCRIPTION TERMINATION FACTOR NUSA"/>
    <property type="match status" value="1"/>
</dbReference>
<gene>
    <name evidence="6 9" type="primary">nusA</name>
    <name evidence="9" type="ORF">NCAV_0329</name>
</gene>
<dbReference type="InterPro" id="IPR004087">
    <property type="entry name" value="KH_dom"/>
</dbReference>
<dbReference type="Pfam" id="PF07650">
    <property type="entry name" value="KH_2"/>
    <property type="match status" value="1"/>
</dbReference>
<proteinExistence type="inferred from homology"/>
<comment type="similarity">
    <text evidence="6">Belongs to the NusA family.</text>
</comment>
<dbReference type="InterPro" id="IPR015946">
    <property type="entry name" value="KH_dom-like_a/b"/>
</dbReference>
<dbReference type="EMBL" id="LT981265">
    <property type="protein sequence ID" value="SPC33523.1"/>
    <property type="molecule type" value="Genomic_DNA"/>
</dbReference>
<evidence type="ECO:0000259" key="8">
    <source>
        <dbReference type="SMART" id="SM00322"/>
    </source>
</evidence>
<dbReference type="SMART" id="SM00322">
    <property type="entry name" value="KH"/>
    <property type="match status" value="1"/>
</dbReference>
<evidence type="ECO:0000256" key="1">
    <source>
        <dbReference type="ARBA" id="ARBA00022472"/>
    </source>
</evidence>
<dbReference type="CDD" id="cd22530">
    <property type="entry name" value="KH-II_NusA_arch_rpt1"/>
    <property type="match status" value="1"/>
</dbReference>
<dbReference type="GO" id="GO:0031564">
    <property type="term" value="P:transcription antitermination"/>
    <property type="evidence" value="ECO:0007669"/>
    <property type="project" value="InterPro"/>
</dbReference>
<comment type="subcellular location">
    <subcellularLocation>
        <location evidence="6">Cytoplasm</location>
    </subcellularLocation>
</comment>
<dbReference type="GeneID" id="41594426"/>
<keyword evidence="5 6" id="KW-0804">Transcription</keyword>
<dbReference type="InterPro" id="IPR030842">
    <property type="entry name" value="TF_NusA_bacterial"/>
</dbReference>
<organism evidence="9 10">
    <name type="scientific">Candidatus Nitrosocaldus cavascurensis</name>
    <dbReference type="NCBI Taxonomy" id="2058097"/>
    <lineage>
        <taxon>Archaea</taxon>
        <taxon>Nitrososphaerota</taxon>
        <taxon>Nitrososphaeria</taxon>
        <taxon>Candidatus Nitrosocaldales</taxon>
        <taxon>Candidatus Nitrosocaldaceae</taxon>
        <taxon>Candidatus Nitrosocaldus</taxon>
    </lineage>
</organism>
<dbReference type="GO" id="GO:0005829">
    <property type="term" value="C:cytosol"/>
    <property type="evidence" value="ECO:0007669"/>
    <property type="project" value="TreeGrafter"/>
</dbReference>
<keyword evidence="1 6" id="KW-0806">Transcription termination</keyword>
<evidence type="ECO:0000256" key="6">
    <source>
        <dbReference type="HAMAP-Rule" id="MF_00945"/>
    </source>
</evidence>
<dbReference type="NCBIfam" id="TIGR01952">
    <property type="entry name" value="nusA_arch"/>
    <property type="match status" value="1"/>
</dbReference>
<keyword evidence="10" id="KW-1185">Reference proteome</keyword>
<dbReference type="HAMAP" id="MF_00945_A">
    <property type="entry name" value="NusA_A"/>
    <property type="match status" value="1"/>
</dbReference>
<keyword evidence="4 6" id="KW-0805">Transcription regulation</keyword>
<name>A0A2K5APF6_9ARCH</name>
<dbReference type="InterPro" id="IPR009019">
    <property type="entry name" value="KH_sf_prok-type"/>
</dbReference>
<dbReference type="FunFam" id="3.30.300.20:FF:000024">
    <property type="entry name" value="Probable transcription termination protein NusA"/>
    <property type="match status" value="1"/>
</dbReference>
<reference evidence="10" key="1">
    <citation type="submission" date="2018-01" db="EMBL/GenBank/DDBJ databases">
        <authorList>
            <person name="Kerou L M."/>
        </authorList>
    </citation>
    <scope>NUCLEOTIDE SEQUENCE [LARGE SCALE GENOMIC DNA]</scope>
    <source>
        <strain evidence="10">SCU2</strain>
    </source>
</reference>
<evidence type="ECO:0000313" key="9">
    <source>
        <dbReference type="EMBL" id="SPC33523.1"/>
    </source>
</evidence>
<evidence type="ECO:0000256" key="7">
    <source>
        <dbReference type="PROSITE-ProRule" id="PRU00117"/>
    </source>
</evidence>
<accession>A0A2K5APF6</accession>
<dbReference type="RefSeq" id="WP_103287671.1">
    <property type="nucleotide sequence ID" value="NZ_LT981265.1"/>
</dbReference>
<dbReference type="GO" id="GO:0006353">
    <property type="term" value="P:DNA-templated transcription termination"/>
    <property type="evidence" value="ECO:0007669"/>
    <property type="project" value="UniProtKB-UniRule"/>
</dbReference>
<dbReference type="Proteomes" id="UP000236248">
    <property type="component" value="Chromosome NCAV"/>
</dbReference>
<dbReference type="InterPro" id="IPR004044">
    <property type="entry name" value="KH_dom_type_2"/>
</dbReference>
<dbReference type="Gene3D" id="3.30.300.20">
    <property type="match status" value="2"/>
</dbReference>
<feature type="domain" description="K Homology" evidence="8">
    <location>
        <begin position="33"/>
        <end position="126"/>
    </location>
</feature>
<sequence length="150" mass="16757">MTGIRLTSDELRLMSLFQSITTVTARDCVIDEKMDRVIFIIDKGDMGLAIGRNGSTIRTLQSMIGKRIELVEYADDLAEFVKNIFGREVVLDVKIGNHSSNGKVVTVIVDPRKKGMVVGREGRNVEKARLLTKRYFDVANVIIRGQEASI</sequence>
<dbReference type="InterPro" id="IPR010212">
    <property type="entry name" value="NusA_arc"/>
</dbReference>
<evidence type="ECO:0000256" key="2">
    <source>
        <dbReference type="ARBA" id="ARBA00022490"/>
    </source>
</evidence>
<evidence type="ECO:0000256" key="4">
    <source>
        <dbReference type="ARBA" id="ARBA00023015"/>
    </source>
</evidence>
<dbReference type="PROSITE" id="PS50084">
    <property type="entry name" value="KH_TYPE_1"/>
    <property type="match status" value="1"/>
</dbReference>
<dbReference type="PANTHER" id="PTHR22648:SF0">
    <property type="entry name" value="TRANSCRIPTION TERMINATION_ANTITERMINATION PROTEIN NUSA"/>
    <property type="match status" value="1"/>
</dbReference>
<dbReference type="InterPro" id="IPR058582">
    <property type="entry name" value="KH_NusA_2nd"/>
</dbReference>
<keyword evidence="3 7" id="KW-0694">RNA-binding</keyword>
<evidence type="ECO:0000256" key="5">
    <source>
        <dbReference type="ARBA" id="ARBA00023163"/>
    </source>
</evidence>
<evidence type="ECO:0000313" key="10">
    <source>
        <dbReference type="Proteomes" id="UP000236248"/>
    </source>
</evidence>
<dbReference type="SUPFAM" id="SSF54814">
    <property type="entry name" value="Prokaryotic type KH domain (KH-domain type II)"/>
    <property type="match status" value="2"/>
</dbReference>
<evidence type="ECO:0000256" key="3">
    <source>
        <dbReference type="ARBA" id="ARBA00022884"/>
    </source>
</evidence>
<protein>
    <recommendedName>
        <fullName evidence="6">Probable transcription termination protein NusA</fullName>
    </recommendedName>
</protein>
<comment type="function">
    <text evidence="6">Participates in transcription termination.</text>
</comment>
<dbReference type="GO" id="GO:0003723">
    <property type="term" value="F:RNA binding"/>
    <property type="evidence" value="ECO:0007669"/>
    <property type="project" value="UniProtKB-UniRule"/>
</dbReference>
<dbReference type="KEGG" id="ncv:NCAV_0329"/>
<dbReference type="AlphaFoldDB" id="A0A2K5APF6"/>
<keyword evidence="2 6" id="KW-0963">Cytoplasm</keyword>